<dbReference type="GO" id="GO:0016757">
    <property type="term" value="F:glycosyltransferase activity"/>
    <property type="evidence" value="ECO:0007669"/>
    <property type="project" value="TreeGrafter"/>
</dbReference>
<dbReference type="AlphaFoldDB" id="A0A6B3L5Y7"/>
<keyword evidence="1" id="KW-0808">Transferase</keyword>
<dbReference type="EMBL" id="CP066776">
    <property type="protein sequence ID" value="QQL45713.1"/>
    <property type="molecule type" value="Genomic_DNA"/>
</dbReference>
<accession>A0A6B3L5Y7</accession>
<dbReference type="Gene3D" id="3.40.50.2000">
    <property type="entry name" value="Glycogen Phosphorylase B"/>
    <property type="match status" value="2"/>
</dbReference>
<organism evidence="1 2">
    <name type="scientific">Sulfuriroseicoccus oceanibius</name>
    <dbReference type="NCBI Taxonomy" id="2707525"/>
    <lineage>
        <taxon>Bacteria</taxon>
        <taxon>Pseudomonadati</taxon>
        <taxon>Verrucomicrobiota</taxon>
        <taxon>Verrucomicrobiia</taxon>
        <taxon>Verrucomicrobiales</taxon>
        <taxon>Verrucomicrobiaceae</taxon>
        <taxon>Sulfuriroseicoccus</taxon>
    </lineage>
</organism>
<name>A0A6B3L5Y7_9BACT</name>
<dbReference type="Proteomes" id="UP000475117">
    <property type="component" value="Chromosome"/>
</dbReference>
<protein>
    <submittedName>
        <fullName evidence="1">Glycosyltransferase family 4 protein</fullName>
    </submittedName>
</protein>
<dbReference type="PANTHER" id="PTHR12526">
    <property type="entry name" value="GLYCOSYLTRANSFERASE"/>
    <property type="match status" value="1"/>
</dbReference>
<evidence type="ECO:0000313" key="1">
    <source>
        <dbReference type="EMBL" id="QQL45713.1"/>
    </source>
</evidence>
<dbReference type="CDD" id="cd03801">
    <property type="entry name" value="GT4_PimA-like"/>
    <property type="match status" value="1"/>
</dbReference>
<reference evidence="1 2" key="1">
    <citation type="submission" date="2020-12" db="EMBL/GenBank/DDBJ databases">
        <title>Sulforoseuscoccus oceanibium gen. nov., sp. nov., a representative of the phylum Verrucomicrobia with special cytoplasmic membrane, and proposal of Sulforoseuscoccusaceae fam. nov.</title>
        <authorList>
            <person name="Xi F."/>
        </authorList>
    </citation>
    <scope>NUCLEOTIDE SEQUENCE [LARGE SCALE GENOMIC DNA]</scope>
    <source>
        <strain evidence="1 2">T37</strain>
    </source>
</reference>
<dbReference type="Pfam" id="PF13692">
    <property type="entry name" value="Glyco_trans_1_4"/>
    <property type="match status" value="1"/>
</dbReference>
<dbReference type="RefSeq" id="WP_164365040.1">
    <property type="nucleotide sequence ID" value="NZ_CP066776.1"/>
</dbReference>
<dbReference type="KEGG" id="soa:G3M56_003750"/>
<evidence type="ECO:0000313" key="2">
    <source>
        <dbReference type="Proteomes" id="UP000475117"/>
    </source>
</evidence>
<proteinExistence type="predicted"/>
<keyword evidence="2" id="KW-1185">Reference proteome</keyword>
<dbReference type="SUPFAM" id="SSF53756">
    <property type="entry name" value="UDP-Glycosyltransferase/glycogen phosphorylase"/>
    <property type="match status" value="1"/>
</dbReference>
<dbReference type="PANTHER" id="PTHR12526:SF623">
    <property type="entry name" value="WABG"/>
    <property type="match status" value="1"/>
</dbReference>
<sequence length="387" mass="42683">MRIGLARRGYSASGGAERFLLRFAEGLRAAGHEPVFCVDRAWRKAGLKSDEVVWLDGMTPLTFANTMRQTLATDVCDCLFSLERGWACDVYRAGDGVHKAWLDRRSAFEPSYKSWFRAIQSKHRAMMRLEASLLGDTSHCPAVVVNSKMVAKEIAEHYPDRDPDSVHLVYNGYDPVVEPETLDRAAMRAEVRRELGISDQEKVVLFVGSGWERKGLPDLIKASSGQNCRLVVAGRGRMRSEWKGRKQVTFLGPRKDVARLLMMADVFALPTYYDPFSNATLEAARHGLPVITTTANGFHEVMTEGVHGSAVDAGDVSALAAAIDHWATLENDDTVFSRCLENVKPFTIDRNVSETLKVVANADRVGLGVATAGNPTPVGSPQTIWRS</sequence>
<gene>
    <name evidence="1" type="ORF">G3M56_003750</name>
</gene>